<reference evidence="1 2" key="1">
    <citation type="submission" date="2022-10" db="EMBL/GenBank/DDBJ databases">
        <title>Defluviimonas sp. nov., isolated from ocean surface sediments.</title>
        <authorList>
            <person name="He W."/>
            <person name="Wang L."/>
            <person name="Zhang D.-F."/>
        </authorList>
    </citation>
    <scope>NUCLEOTIDE SEQUENCE [LARGE SCALE GENOMIC DNA]</scope>
    <source>
        <strain evidence="1 2">WL0024</strain>
    </source>
</reference>
<name>A0ABT2X447_9RHOB</name>
<organism evidence="1 2">
    <name type="scientific">Albidovulum salinarum</name>
    <dbReference type="NCBI Taxonomy" id="2984153"/>
    <lineage>
        <taxon>Bacteria</taxon>
        <taxon>Pseudomonadati</taxon>
        <taxon>Pseudomonadota</taxon>
        <taxon>Alphaproteobacteria</taxon>
        <taxon>Rhodobacterales</taxon>
        <taxon>Paracoccaceae</taxon>
        <taxon>Albidovulum</taxon>
    </lineage>
</organism>
<gene>
    <name evidence="1" type="ORF">OEZ60_11975</name>
</gene>
<evidence type="ECO:0000313" key="2">
    <source>
        <dbReference type="Proteomes" id="UP001209535"/>
    </source>
</evidence>
<keyword evidence="2" id="KW-1185">Reference proteome</keyword>
<protein>
    <submittedName>
        <fullName evidence="1">Uncharacterized protein</fullName>
    </submittedName>
</protein>
<dbReference type="EMBL" id="JAOVQO010000010">
    <property type="protein sequence ID" value="MCU9848723.1"/>
    <property type="molecule type" value="Genomic_DNA"/>
</dbReference>
<proteinExistence type="predicted"/>
<accession>A0ABT2X447</accession>
<dbReference type="RefSeq" id="WP_263336407.1">
    <property type="nucleotide sequence ID" value="NZ_JAOVQO010000010.1"/>
</dbReference>
<dbReference type="Proteomes" id="UP001209535">
    <property type="component" value="Unassembled WGS sequence"/>
</dbReference>
<sequence length="92" mass="10129">MEADELFRGYASEIAAAIRRIERGEFDRLKDGTQAVKDLRSALRIVFEERARIAQFDEAEGGCVAGAALDLDAARDEICRRLARLREAGGCG</sequence>
<evidence type="ECO:0000313" key="1">
    <source>
        <dbReference type="EMBL" id="MCU9848723.1"/>
    </source>
</evidence>
<comment type="caution">
    <text evidence="1">The sequence shown here is derived from an EMBL/GenBank/DDBJ whole genome shotgun (WGS) entry which is preliminary data.</text>
</comment>